<dbReference type="Pfam" id="PF13649">
    <property type="entry name" value="Methyltransf_25"/>
    <property type="match status" value="1"/>
</dbReference>
<organism evidence="3 4">
    <name type="scientific">Aphanomyces euteiches</name>
    <dbReference type="NCBI Taxonomy" id="100861"/>
    <lineage>
        <taxon>Eukaryota</taxon>
        <taxon>Sar</taxon>
        <taxon>Stramenopiles</taxon>
        <taxon>Oomycota</taxon>
        <taxon>Saprolegniomycetes</taxon>
        <taxon>Saprolegniales</taxon>
        <taxon>Verrucalvaceae</taxon>
        <taxon>Aphanomyces</taxon>
    </lineage>
</organism>
<dbReference type="InterPro" id="IPR041698">
    <property type="entry name" value="Methyltransf_25"/>
</dbReference>
<protein>
    <recommendedName>
        <fullName evidence="2">Methyltransferase domain-containing protein</fullName>
    </recommendedName>
</protein>
<dbReference type="EMBL" id="VJMJ01000194">
    <property type="protein sequence ID" value="KAF0727483.1"/>
    <property type="molecule type" value="Genomic_DNA"/>
</dbReference>
<dbReference type="CDD" id="cd02440">
    <property type="entry name" value="AdoMet_MTases"/>
    <property type="match status" value="1"/>
</dbReference>
<sequence>MEGSMAGVPPTKTDALLSRVEQLVQDYFVLEYPLTVPFTTDSFQLDETVFVSTSTGKTKNTSTEEDPSNGTSTGRLFARAKVIDTSPAKYPGRVKIEYRDGSTYHVAPSRLTPQLFRPSGHPFKTGVLVSAKTDHYRRLAKTQILPSDIVLEIGCDLGITVDSIAECVGVANVIGVDKSHESIQVAKQTYPHCQFVEMDIFHSRDELLALAAKCTKILIDINGNRLLEAVLNALALVLDGCPRVELIIVKSVELHQQVLKLHKH</sequence>
<reference evidence="3 4" key="1">
    <citation type="submission" date="2019-07" db="EMBL/GenBank/DDBJ databases">
        <title>Genomics analysis of Aphanomyces spp. identifies a new class of oomycete effector associated with host adaptation.</title>
        <authorList>
            <person name="Gaulin E."/>
        </authorList>
    </citation>
    <scope>NUCLEOTIDE SEQUENCE [LARGE SCALE GENOMIC DNA]</scope>
    <source>
        <strain evidence="3 4">ATCC 201684</strain>
    </source>
</reference>
<proteinExistence type="predicted"/>
<evidence type="ECO:0000313" key="3">
    <source>
        <dbReference type="EMBL" id="KAF0727483.1"/>
    </source>
</evidence>
<dbReference type="AlphaFoldDB" id="A0A6G0WJQ2"/>
<gene>
    <name evidence="3" type="ORF">Ae201684_014504</name>
</gene>
<feature type="domain" description="Methyltransferase" evidence="2">
    <location>
        <begin position="150"/>
        <end position="202"/>
    </location>
</feature>
<name>A0A6G0WJQ2_9STRA</name>
<dbReference type="Proteomes" id="UP000481153">
    <property type="component" value="Unassembled WGS sequence"/>
</dbReference>
<dbReference type="InterPro" id="IPR029063">
    <property type="entry name" value="SAM-dependent_MTases_sf"/>
</dbReference>
<comment type="caution">
    <text evidence="3">The sequence shown here is derived from an EMBL/GenBank/DDBJ whole genome shotgun (WGS) entry which is preliminary data.</text>
</comment>
<evidence type="ECO:0000313" key="4">
    <source>
        <dbReference type="Proteomes" id="UP000481153"/>
    </source>
</evidence>
<dbReference type="Gene3D" id="3.40.50.150">
    <property type="entry name" value="Vaccinia Virus protein VP39"/>
    <property type="match status" value="1"/>
</dbReference>
<dbReference type="VEuPathDB" id="FungiDB:AeMF1_021666"/>
<dbReference type="SUPFAM" id="SSF53335">
    <property type="entry name" value="S-adenosyl-L-methionine-dependent methyltransferases"/>
    <property type="match status" value="1"/>
</dbReference>
<keyword evidence="4" id="KW-1185">Reference proteome</keyword>
<accession>A0A6G0WJQ2</accession>
<evidence type="ECO:0000259" key="2">
    <source>
        <dbReference type="Pfam" id="PF13649"/>
    </source>
</evidence>
<evidence type="ECO:0000256" key="1">
    <source>
        <dbReference type="SAM" id="MobiDB-lite"/>
    </source>
</evidence>
<feature type="region of interest" description="Disordered" evidence="1">
    <location>
        <begin position="54"/>
        <end position="73"/>
    </location>
</feature>